<name>A0A7W9B112_9HYPH</name>
<evidence type="ECO:0000313" key="1">
    <source>
        <dbReference type="EMBL" id="MBB5704273.1"/>
    </source>
</evidence>
<sequence length="203" mass="23194">MLVFIDESGDPGFKIAKGSSDHFAVALVAFKDVDQSVRTIKAISDLARGLRSYSEFKFSRSRPEIRDAFFEAVSPFDFCVRAIVIRKEDLYSQKLRTDKSSFYSFFVKSMLKFDNGLLKDAKVVIDGSGERSFRNELAAYLRKHTGEGSIKKVIFSDSKNDRLIQLADMCVGAIARSYSPEKKDADRWMRKLSPKIEDVWNFR</sequence>
<comment type="caution">
    <text evidence="1">The sequence shown here is derived from an EMBL/GenBank/DDBJ whole genome shotgun (WGS) entry which is preliminary data.</text>
</comment>
<dbReference type="InterPro" id="IPR024524">
    <property type="entry name" value="DUF3800"/>
</dbReference>
<keyword evidence="1" id="KW-0808">Transferase</keyword>
<dbReference type="GO" id="GO:0016740">
    <property type="term" value="F:transferase activity"/>
    <property type="evidence" value="ECO:0007669"/>
    <property type="project" value="UniProtKB-KW"/>
</dbReference>
<protein>
    <submittedName>
        <fullName evidence="1">Glycosyltransferase involved in cell wall biosynthesis</fullName>
    </submittedName>
</protein>
<dbReference type="EMBL" id="JACIJG010000027">
    <property type="protein sequence ID" value="MBB5704273.1"/>
    <property type="molecule type" value="Genomic_DNA"/>
</dbReference>
<reference evidence="1 2" key="1">
    <citation type="submission" date="2020-08" db="EMBL/GenBank/DDBJ databases">
        <title>Genomic Encyclopedia of Type Strains, Phase IV (KMG-IV): sequencing the most valuable type-strain genomes for metagenomic binning, comparative biology and taxonomic classification.</title>
        <authorList>
            <person name="Goeker M."/>
        </authorList>
    </citation>
    <scope>NUCLEOTIDE SEQUENCE [LARGE SCALE GENOMIC DNA]</scope>
    <source>
        <strain evidence="1 2">DSM 26944</strain>
    </source>
</reference>
<gene>
    <name evidence="1" type="ORF">FHS76_004190</name>
</gene>
<dbReference type="RefSeq" id="WP_183657467.1">
    <property type="nucleotide sequence ID" value="NZ_JACIJG010000027.1"/>
</dbReference>
<organism evidence="1 2">
    <name type="scientific">Brucella daejeonensis</name>
    <dbReference type="NCBI Taxonomy" id="659015"/>
    <lineage>
        <taxon>Bacteria</taxon>
        <taxon>Pseudomonadati</taxon>
        <taxon>Pseudomonadota</taxon>
        <taxon>Alphaproteobacteria</taxon>
        <taxon>Hyphomicrobiales</taxon>
        <taxon>Brucellaceae</taxon>
        <taxon>Brucella/Ochrobactrum group</taxon>
        <taxon>Brucella</taxon>
    </lineage>
</organism>
<keyword evidence="2" id="KW-1185">Reference proteome</keyword>
<proteinExistence type="predicted"/>
<evidence type="ECO:0000313" key="2">
    <source>
        <dbReference type="Proteomes" id="UP000555546"/>
    </source>
</evidence>
<dbReference type="AlphaFoldDB" id="A0A7W9B112"/>
<accession>A0A7W9B112</accession>
<dbReference type="Proteomes" id="UP000555546">
    <property type="component" value="Unassembled WGS sequence"/>
</dbReference>
<dbReference type="Pfam" id="PF12686">
    <property type="entry name" value="DUF3800"/>
    <property type="match status" value="1"/>
</dbReference>